<protein>
    <submittedName>
        <fullName evidence="6">Phage integrase, N-terminal SAM-like domain</fullName>
    </submittedName>
</protein>
<organism evidence="6 7">
    <name type="scientific">Paraburkholderia caribensis MBA4</name>
    <dbReference type="NCBI Taxonomy" id="1323664"/>
    <lineage>
        <taxon>Bacteria</taxon>
        <taxon>Pseudomonadati</taxon>
        <taxon>Pseudomonadota</taxon>
        <taxon>Betaproteobacteria</taxon>
        <taxon>Burkholderiales</taxon>
        <taxon>Burkholderiaceae</taxon>
        <taxon>Paraburkholderia</taxon>
    </lineage>
</organism>
<keyword evidence="6" id="KW-0614">Plasmid</keyword>
<dbReference type="InterPro" id="IPR044068">
    <property type="entry name" value="CB"/>
</dbReference>
<dbReference type="Pfam" id="PF02899">
    <property type="entry name" value="Phage_int_SAM_1"/>
    <property type="match status" value="1"/>
</dbReference>
<dbReference type="GeneID" id="69974771"/>
<accession>A0A0P0RQM1</accession>
<dbReference type="InterPro" id="IPR011010">
    <property type="entry name" value="DNA_brk_join_enz"/>
</dbReference>
<dbReference type="RefSeq" id="WP_057176783.1">
    <property type="nucleotide sequence ID" value="NZ_CP012748.1"/>
</dbReference>
<gene>
    <name evidence="6" type="ORF">K788_00009440</name>
</gene>
<dbReference type="EMBL" id="CP012748">
    <property type="protein sequence ID" value="ALL71404.1"/>
    <property type="molecule type" value="Genomic_DNA"/>
</dbReference>
<evidence type="ECO:0000256" key="2">
    <source>
        <dbReference type="ARBA" id="ARBA00023125"/>
    </source>
</evidence>
<evidence type="ECO:0000256" key="3">
    <source>
        <dbReference type="PROSITE-ProRule" id="PRU01248"/>
    </source>
</evidence>
<sequence>MKFATMTPADWLDTGTLPVQRLPSAIDAALAYVSEALGHPVYRRWTLADLKRVAPSLADAKRAHPAVFALLLEHDAAIEYWSHGRLHLAADRAAPAADVILARVLHAHRRRFRHLPAATADEVTDVSNGPNRPSGDAAAAGPVAREPADAVALVASGNGDPAALRTWLTRAGRFMNASPTNSLGVADDAQALALFLRDRAQRSPHTLRAYRSELRRLVSWCEAHRRGPLSDLTRDDLLAFRRSLDHPGHAGNTAGAARAVASGSASTVQRSRSDASRRRALAVISSLFRYWQKTGYLVVNPAVELAGDGGARMTWTPTRILPARVLRLCDAVTAGDRPAGVSPLV</sequence>
<dbReference type="GO" id="GO:0003677">
    <property type="term" value="F:DNA binding"/>
    <property type="evidence" value="ECO:0007669"/>
    <property type="project" value="UniProtKB-UniRule"/>
</dbReference>
<proteinExistence type="predicted"/>
<dbReference type="AlphaFoldDB" id="A0A0P0RQM1"/>
<feature type="compositionally biased region" description="Low complexity" evidence="4">
    <location>
        <begin position="250"/>
        <end position="266"/>
    </location>
</feature>
<feature type="region of interest" description="Disordered" evidence="4">
    <location>
        <begin position="249"/>
        <end position="272"/>
    </location>
</feature>
<name>A0A0P0RQM1_9BURK</name>
<evidence type="ECO:0000256" key="4">
    <source>
        <dbReference type="SAM" id="MobiDB-lite"/>
    </source>
</evidence>
<feature type="region of interest" description="Disordered" evidence="4">
    <location>
        <begin position="123"/>
        <end position="142"/>
    </location>
</feature>
<dbReference type="SUPFAM" id="SSF56349">
    <property type="entry name" value="DNA breaking-rejoining enzymes"/>
    <property type="match status" value="1"/>
</dbReference>
<dbReference type="Gene3D" id="1.10.150.130">
    <property type="match status" value="1"/>
</dbReference>
<evidence type="ECO:0000256" key="1">
    <source>
        <dbReference type="ARBA" id="ARBA00022908"/>
    </source>
</evidence>
<dbReference type="InterPro" id="IPR004107">
    <property type="entry name" value="Integrase_SAM-like_N"/>
</dbReference>
<keyword evidence="1" id="KW-0229">DNA integration</keyword>
<evidence type="ECO:0000313" key="6">
    <source>
        <dbReference type="EMBL" id="ALL71404.1"/>
    </source>
</evidence>
<dbReference type="PROSITE" id="PS51900">
    <property type="entry name" value="CB"/>
    <property type="match status" value="1"/>
</dbReference>
<geneLocation type="plasmid" evidence="7"/>
<dbReference type="Proteomes" id="UP000019146">
    <property type="component" value="Plasmid unnamed"/>
</dbReference>
<reference evidence="6 7" key="1">
    <citation type="journal article" date="2014" name="Genome Announc.">
        <title>Draft Genome Sequence of the Haloacid-Degrading Burkholderia caribensis Strain MBA4.</title>
        <authorList>
            <person name="Pan Y."/>
            <person name="Kong K.F."/>
            <person name="Tsang J.S."/>
        </authorList>
    </citation>
    <scope>NUCLEOTIDE SEQUENCE [LARGE SCALE GENOMIC DNA]</scope>
    <source>
        <strain evidence="6 7">MBA4</strain>
        <plasmid evidence="7">Plasmid</plasmid>
    </source>
</reference>
<dbReference type="InterPro" id="IPR010998">
    <property type="entry name" value="Integrase_recombinase_N"/>
</dbReference>
<dbReference type="GO" id="GO:0015074">
    <property type="term" value="P:DNA integration"/>
    <property type="evidence" value="ECO:0007669"/>
    <property type="project" value="UniProtKB-KW"/>
</dbReference>
<feature type="domain" description="Core-binding (CB)" evidence="5">
    <location>
        <begin position="186"/>
        <end position="292"/>
    </location>
</feature>
<dbReference type="KEGG" id="bcai:K788_00009440"/>
<evidence type="ECO:0000259" key="5">
    <source>
        <dbReference type="PROSITE" id="PS51900"/>
    </source>
</evidence>
<keyword evidence="2 3" id="KW-0238">DNA-binding</keyword>
<evidence type="ECO:0000313" key="7">
    <source>
        <dbReference type="Proteomes" id="UP000019146"/>
    </source>
</evidence>